<keyword evidence="1" id="KW-0732">Signal</keyword>
<dbReference type="WBParaSite" id="nRc.2.0.1.t07225-RA">
    <property type="protein sequence ID" value="nRc.2.0.1.t07225-RA"/>
    <property type="gene ID" value="nRc.2.0.1.g07225"/>
</dbReference>
<reference evidence="3" key="1">
    <citation type="submission" date="2022-11" db="UniProtKB">
        <authorList>
            <consortium name="WormBaseParasite"/>
        </authorList>
    </citation>
    <scope>IDENTIFICATION</scope>
</reference>
<feature type="chain" id="PRO_5037195529" evidence="1">
    <location>
        <begin position="39"/>
        <end position="237"/>
    </location>
</feature>
<organism evidence="2 3">
    <name type="scientific">Romanomermis culicivorax</name>
    <name type="common">Nematode worm</name>
    <dbReference type="NCBI Taxonomy" id="13658"/>
    <lineage>
        <taxon>Eukaryota</taxon>
        <taxon>Metazoa</taxon>
        <taxon>Ecdysozoa</taxon>
        <taxon>Nematoda</taxon>
        <taxon>Enoplea</taxon>
        <taxon>Dorylaimia</taxon>
        <taxon>Mermithida</taxon>
        <taxon>Mermithoidea</taxon>
        <taxon>Mermithidae</taxon>
        <taxon>Romanomermis</taxon>
    </lineage>
</organism>
<evidence type="ECO:0000313" key="3">
    <source>
        <dbReference type="WBParaSite" id="nRc.2.0.1.t07225-RA"/>
    </source>
</evidence>
<proteinExistence type="predicted"/>
<sequence>MNGESKCFRAVGLILVSILLNQSQISLFCSLQANKTYADKIQIGRFDFWQFRLQTIDPFRFRNDQPVEKLVVFENLHMPWKLKEQKENEKNINKYDENKQVINGKRREGDETHGLPRRNFFTHESGEPEITQLNDLVPCQQNVFGLHVPKLRVNPERTCSFEESNMNPSEAFYKKADHRLIYPVINVYSGLAAQRIALPRDKFYIGIHKGVLRYKLDNSITTQDNDSKENMRRSTKP</sequence>
<protein>
    <submittedName>
        <fullName evidence="3">Uncharacterized protein</fullName>
    </submittedName>
</protein>
<evidence type="ECO:0000256" key="1">
    <source>
        <dbReference type="SAM" id="SignalP"/>
    </source>
</evidence>
<keyword evidence="2" id="KW-1185">Reference proteome</keyword>
<name>A0A915HZB1_ROMCU</name>
<dbReference type="AlphaFoldDB" id="A0A915HZB1"/>
<dbReference type="Proteomes" id="UP000887565">
    <property type="component" value="Unplaced"/>
</dbReference>
<evidence type="ECO:0000313" key="2">
    <source>
        <dbReference type="Proteomes" id="UP000887565"/>
    </source>
</evidence>
<feature type="signal peptide" evidence="1">
    <location>
        <begin position="1"/>
        <end position="38"/>
    </location>
</feature>
<accession>A0A915HZB1</accession>